<reference evidence="15" key="1">
    <citation type="submission" date="2025-08" db="UniProtKB">
        <authorList>
            <consortium name="Ensembl"/>
        </authorList>
    </citation>
    <scope>IDENTIFICATION</scope>
</reference>
<evidence type="ECO:0000256" key="13">
    <source>
        <dbReference type="SAM" id="SignalP"/>
    </source>
</evidence>
<evidence type="ECO:0000256" key="6">
    <source>
        <dbReference type="ARBA" id="ARBA00022801"/>
    </source>
</evidence>
<feature type="domain" description="USP" evidence="14">
    <location>
        <begin position="1"/>
        <end position="187"/>
    </location>
</feature>
<dbReference type="GeneTree" id="ENSGT00940000154596"/>
<evidence type="ECO:0000256" key="11">
    <source>
        <dbReference type="ARBA" id="ARBA00042420"/>
    </source>
</evidence>
<dbReference type="SUPFAM" id="SSF54001">
    <property type="entry name" value="Cysteine proteinases"/>
    <property type="match status" value="1"/>
</dbReference>
<dbReference type="InterPro" id="IPR028889">
    <property type="entry name" value="USP"/>
</dbReference>
<dbReference type="PANTHER" id="PTHR24006">
    <property type="entry name" value="UBIQUITIN CARBOXYL-TERMINAL HYDROLASE"/>
    <property type="match status" value="1"/>
</dbReference>
<dbReference type="Proteomes" id="UP000694388">
    <property type="component" value="Unplaced"/>
</dbReference>
<evidence type="ECO:0000256" key="3">
    <source>
        <dbReference type="ARBA" id="ARBA00012759"/>
    </source>
</evidence>
<reference evidence="15" key="2">
    <citation type="submission" date="2025-09" db="UniProtKB">
        <authorList>
            <consortium name="Ensembl"/>
        </authorList>
    </citation>
    <scope>IDENTIFICATION</scope>
</reference>
<sequence>MVLLVIIFNFLSLYFSVKCLTCQSESNQYHPMMDILLDIQNASKLKHCLQEFVKEEYLDEDNSYFCARCNMMRAASMSTAIAQPPNILTLIMKCVCTFTGRKITKAVPFTEKLNLRPYMAQSKGPDVNYCLYAVLVHDGVNCNKGHSFSFVKASNGSWYKMNDSFVSPVNLGDVLRQQAYLLFYVRSDGFKQNWAEDDVGREQESSCCVKLPKWSSQESTCQEQELQERGRKSNSNECDEDLWEEYPNKKRRIQKEEMTHCEELHCKRDLKRKHNSDECDENIWEEYPKKKRRIQMGGITHCKELRCKRGLKRKHTYENEKEKFVRQYKCQRV</sequence>
<evidence type="ECO:0000256" key="7">
    <source>
        <dbReference type="ARBA" id="ARBA00022807"/>
    </source>
</evidence>
<evidence type="ECO:0000256" key="8">
    <source>
        <dbReference type="ARBA" id="ARBA00039432"/>
    </source>
</evidence>
<keyword evidence="5" id="KW-0833">Ubl conjugation pathway</keyword>
<keyword evidence="16" id="KW-1185">Reference proteome</keyword>
<dbReference type="GO" id="GO:0004843">
    <property type="term" value="F:cysteine-type deubiquitinase activity"/>
    <property type="evidence" value="ECO:0007669"/>
    <property type="project" value="UniProtKB-EC"/>
</dbReference>
<feature type="chain" id="PRO_5034736777" description="Ubiquitin carboxyl-terminal hydrolase 36" evidence="13">
    <location>
        <begin position="20"/>
        <end position="333"/>
    </location>
</feature>
<keyword evidence="6" id="KW-0378">Hydrolase</keyword>
<dbReference type="PROSITE" id="PS50235">
    <property type="entry name" value="USP_3"/>
    <property type="match status" value="1"/>
</dbReference>
<keyword evidence="7" id="KW-0788">Thiol protease</keyword>
<evidence type="ECO:0000313" key="16">
    <source>
        <dbReference type="Proteomes" id="UP000694388"/>
    </source>
</evidence>
<accession>A0A8C4WWP8</accession>
<evidence type="ECO:0000259" key="14">
    <source>
        <dbReference type="PROSITE" id="PS50235"/>
    </source>
</evidence>
<protein>
    <recommendedName>
        <fullName evidence="8">Ubiquitin carboxyl-terminal hydrolase 36</fullName>
        <ecNumber evidence="3">3.4.19.12</ecNumber>
    </recommendedName>
    <alternativeName>
        <fullName evidence="11">Deubiquitinating enzyme 36</fullName>
    </alternativeName>
    <alternativeName>
        <fullName evidence="10">Protein scrawny</fullName>
    </alternativeName>
    <alternativeName>
        <fullName evidence="9">Ubiquitin thioesterase 36</fullName>
    </alternativeName>
    <alternativeName>
        <fullName evidence="12">Ubiquitin-specific-processing protease 36</fullName>
    </alternativeName>
</protein>
<proteinExistence type="inferred from homology"/>
<evidence type="ECO:0000256" key="1">
    <source>
        <dbReference type="ARBA" id="ARBA00000707"/>
    </source>
</evidence>
<dbReference type="EC" id="3.4.19.12" evidence="3"/>
<evidence type="ECO:0000256" key="12">
    <source>
        <dbReference type="ARBA" id="ARBA00043009"/>
    </source>
</evidence>
<feature type="signal peptide" evidence="13">
    <location>
        <begin position="1"/>
        <end position="19"/>
    </location>
</feature>
<evidence type="ECO:0000256" key="2">
    <source>
        <dbReference type="ARBA" id="ARBA00009085"/>
    </source>
</evidence>
<dbReference type="Pfam" id="PF00443">
    <property type="entry name" value="UCH"/>
    <property type="match status" value="1"/>
</dbReference>
<name>A0A8C4WWP8_EPTBU</name>
<evidence type="ECO:0000256" key="4">
    <source>
        <dbReference type="ARBA" id="ARBA00022670"/>
    </source>
</evidence>
<dbReference type="GO" id="GO:0042981">
    <property type="term" value="P:regulation of apoptotic process"/>
    <property type="evidence" value="ECO:0007669"/>
    <property type="project" value="TreeGrafter"/>
</dbReference>
<evidence type="ECO:0000256" key="5">
    <source>
        <dbReference type="ARBA" id="ARBA00022786"/>
    </source>
</evidence>
<dbReference type="GO" id="GO:0005829">
    <property type="term" value="C:cytosol"/>
    <property type="evidence" value="ECO:0007669"/>
    <property type="project" value="TreeGrafter"/>
</dbReference>
<dbReference type="GO" id="GO:0005634">
    <property type="term" value="C:nucleus"/>
    <property type="evidence" value="ECO:0007669"/>
    <property type="project" value="TreeGrafter"/>
</dbReference>
<dbReference type="InterPro" id="IPR038765">
    <property type="entry name" value="Papain-like_cys_pep_sf"/>
</dbReference>
<evidence type="ECO:0000256" key="10">
    <source>
        <dbReference type="ARBA" id="ARBA00042154"/>
    </source>
</evidence>
<dbReference type="InterPro" id="IPR001394">
    <property type="entry name" value="Peptidase_C19_UCH"/>
</dbReference>
<dbReference type="AlphaFoldDB" id="A0A8C4WWP8"/>
<dbReference type="InterPro" id="IPR050164">
    <property type="entry name" value="Peptidase_C19"/>
</dbReference>
<dbReference type="Ensembl" id="ENSEBUT00000016889.1">
    <property type="protein sequence ID" value="ENSEBUP00000016313.1"/>
    <property type="gene ID" value="ENSEBUG00000010240.1"/>
</dbReference>
<dbReference type="Gene3D" id="3.90.70.10">
    <property type="entry name" value="Cysteine proteinases"/>
    <property type="match status" value="1"/>
</dbReference>
<organism evidence="15 16">
    <name type="scientific">Eptatretus burgeri</name>
    <name type="common">Inshore hagfish</name>
    <dbReference type="NCBI Taxonomy" id="7764"/>
    <lineage>
        <taxon>Eukaryota</taxon>
        <taxon>Metazoa</taxon>
        <taxon>Chordata</taxon>
        <taxon>Craniata</taxon>
        <taxon>Vertebrata</taxon>
        <taxon>Cyclostomata</taxon>
        <taxon>Myxini</taxon>
        <taxon>Myxiniformes</taxon>
        <taxon>Myxinidae</taxon>
        <taxon>Eptatretinae</taxon>
        <taxon>Eptatretus</taxon>
    </lineage>
</organism>
<dbReference type="GO" id="GO:0016579">
    <property type="term" value="P:protein deubiquitination"/>
    <property type="evidence" value="ECO:0007669"/>
    <property type="project" value="InterPro"/>
</dbReference>
<dbReference type="GO" id="GO:0006508">
    <property type="term" value="P:proteolysis"/>
    <property type="evidence" value="ECO:0007669"/>
    <property type="project" value="UniProtKB-KW"/>
</dbReference>
<evidence type="ECO:0000256" key="9">
    <source>
        <dbReference type="ARBA" id="ARBA00041300"/>
    </source>
</evidence>
<dbReference type="PANTHER" id="PTHR24006:SF758">
    <property type="entry name" value="UBIQUITIN CARBOXYL-TERMINAL HYDROLASE 36"/>
    <property type="match status" value="1"/>
</dbReference>
<comment type="catalytic activity">
    <reaction evidence="1">
        <text>Thiol-dependent hydrolysis of ester, thioester, amide, peptide and isopeptide bonds formed by the C-terminal Gly of ubiquitin (a 76-residue protein attached to proteins as an intracellular targeting signal).</text>
        <dbReference type="EC" id="3.4.19.12"/>
    </reaction>
</comment>
<keyword evidence="13" id="KW-0732">Signal</keyword>
<evidence type="ECO:0000313" key="15">
    <source>
        <dbReference type="Ensembl" id="ENSEBUP00000016313.1"/>
    </source>
</evidence>
<comment type="similarity">
    <text evidence="2">Belongs to the peptidase C19 family.</text>
</comment>
<keyword evidence="4" id="KW-0645">Protease</keyword>